<name>A0A838Y2W0_9NEIS</name>
<evidence type="ECO:0000259" key="3">
    <source>
        <dbReference type="SMART" id="SM00062"/>
    </source>
</evidence>
<evidence type="ECO:0000313" key="5">
    <source>
        <dbReference type="Proteomes" id="UP000545606"/>
    </source>
</evidence>
<feature type="chain" id="PRO_5032571875" evidence="2">
    <location>
        <begin position="23"/>
        <end position="261"/>
    </location>
</feature>
<dbReference type="SUPFAM" id="SSF53850">
    <property type="entry name" value="Periplasmic binding protein-like II"/>
    <property type="match status" value="1"/>
</dbReference>
<dbReference type="Proteomes" id="UP000545606">
    <property type="component" value="Unassembled WGS sequence"/>
</dbReference>
<evidence type="ECO:0000256" key="2">
    <source>
        <dbReference type="SAM" id="SignalP"/>
    </source>
</evidence>
<proteinExistence type="predicted"/>
<gene>
    <name evidence="4" type="ORF">H2Z84_14685</name>
</gene>
<evidence type="ECO:0000256" key="1">
    <source>
        <dbReference type="ARBA" id="ARBA00022729"/>
    </source>
</evidence>
<dbReference type="SMART" id="SM00062">
    <property type="entry name" value="PBPb"/>
    <property type="match status" value="1"/>
</dbReference>
<keyword evidence="5" id="KW-1185">Reference proteome</keyword>
<feature type="signal peptide" evidence="2">
    <location>
        <begin position="1"/>
        <end position="22"/>
    </location>
</feature>
<feature type="domain" description="Solute-binding protein family 3/N-terminal" evidence="3">
    <location>
        <begin position="45"/>
        <end position="253"/>
    </location>
</feature>
<keyword evidence="1 2" id="KW-0732">Signal</keyword>
<dbReference type="AlphaFoldDB" id="A0A838Y2W0"/>
<evidence type="ECO:0000313" key="4">
    <source>
        <dbReference type="EMBL" id="MBA4709623.1"/>
    </source>
</evidence>
<dbReference type="PANTHER" id="PTHR35936">
    <property type="entry name" value="MEMBRANE-BOUND LYTIC MUREIN TRANSGLYCOSYLASE F"/>
    <property type="match status" value="1"/>
</dbReference>
<organism evidence="4 5">
    <name type="scientific">Aquitalea aquatica</name>
    <dbReference type="NCBI Taxonomy" id="3044273"/>
    <lineage>
        <taxon>Bacteria</taxon>
        <taxon>Pseudomonadati</taxon>
        <taxon>Pseudomonadota</taxon>
        <taxon>Betaproteobacteria</taxon>
        <taxon>Neisseriales</taxon>
        <taxon>Chromobacteriaceae</taxon>
        <taxon>Aquitalea</taxon>
    </lineage>
</organism>
<dbReference type="Gene3D" id="3.40.190.10">
    <property type="entry name" value="Periplasmic binding protein-like II"/>
    <property type="match status" value="2"/>
</dbReference>
<reference evidence="4 5" key="1">
    <citation type="submission" date="2020-07" db="EMBL/GenBank/DDBJ databases">
        <title>Draft genome sequence of violacein-producing bacteria and related species.</title>
        <authorList>
            <person name="Wilson H.S."/>
            <person name="De Leon M.E."/>
        </authorList>
    </citation>
    <scope>NUCLEOTIDE SEQUENCE [LARGE SCALE GENOMIC DNA]</scope>
    <source>
        <strain evidence="4 5">HSC-21Su07</strain>
    </source>
</reference>
<dbReference type="EMBL" id="JACERN010000037">
    <property type="protein sequence ID" value="MBA4709623.1"/>
    <property type="molecule type" value="Genomic_DNA"/>
</dbReference>
<comment type="caution">
    <text evidence="4">The sequence shown here is derived from an EMBL/GenBank/DDBJ whole genome shotgun (WGS) entry which is preliminary data.</text>
</comment>
<dbReference type="Pfam" id="PF00497">
    <property type="entry name" value="SBP_bac_3"/>
    <property type="match status" value="1"/>
</dbReference>
<accession>A0A838Y2W0</accession>
<sequence>MSSHILYMALGLLLCLPPLAQAAGPDCSRSYTLALHEHGLLYNASSRSGIDKDVADELIRRSGCRVDISLLPRSRIWKLLESGNLDFSLSGITNDEREKFAAFAWYFADKYSLIVRKDAAVQNLADFQIRSDLKLGGILSFRYSDTINQLVDTLDHDGRLIGSYDYDALYQNLRQGRTQAIIIEPFDYSDLDKYQVAKLVRIMETNDQPTPHGLIMSRKTISPEQQERWREIINSMRRDGSMLKIFRKYFNRDEAQQMMNF</sequence>
<dbReference type="InterPro" id="IPR001638">
    <property type="entry name" value="Solute-binding_3/MltF_N"/>
</dbReference>
<dbReference type="RefSeq" id="WP_181836649.1">
    <property type="nucleotide sequence ID" value="NZ_JACERN010000037.1"/>
</dbReference>
<protein>
    <submittedName>
        <fullName evidence="4">Transporter substrate-binding domain-containing protein</fullName>
    </submittedName>
</protein>
<dbReference type="PANTHER" id="PTHR35936:SF35">
    <property type="entry name" value="L-CYSTINE-BINDING PROTEIN TCYJ"/>
    <property type="match status" value="1"/>
</dbReference>